<name>A0A3E2MQI9_MYCMR</name>
<organism evidence="1 2">
    <name type="scientific">Mycobacterium marinum</name>
    <dbReference type="NCBI Taxonomy" id="1781"/>
    <lineage>
        <taxon>Bacteria</taxon>
        <taxon>Bacillati</taxon>
        <taxon>Actinomycetota</taxon>
        <taxon>Actinomycetes</taxon>
        <taxon>Mycobacteriales</taxon>
        <taxon>Mycobacteriaceae</taxon>
        <taxon>Mycobacterium</taxon>
        <taxon>Mycobacterium ulcerans group</taxon>
    </lineage>
</organism>
<accession>A0A3E2MQI9</accession>
<dbReference type="AlphaFoldDB" id="A0A3E2MQI9"/>
<proteinExistence type="predicted"/>
<comment type="caution">
    <text evidence="1">The sequence shown here is derived from an EMBL/GenBank/DDBJ whole genome shotgun (WGS) entry which is preliminary data.</text>
</comment>
<reference evidence="1 2" key="1">
    <citation type="journal article" date="2018" name="Sci. Rep.">
        <title>Extensive genomic diversity among Mycobacterium marinum strains revealed by whole genome sequencing.</title>
        <authorList>
            <person name="Das S."/>
            <person name="Pettersson B.M."/>
            <person name="Behra P.R."/>
            <person name="Mallick A."/>
            <person name="Cheramie M."/>
            <person name="Ramesh M."/>
            <person name="Shirreff L."/>
            <person name="DuCote T."/>
            <person name="Dasgupta S."/>
            <person name="Ennis D.G."/>
            <person name="Kirsebom L.A."/>
        </authorList>
    </citation>
    <scope>NUCLEOTIDE SEQUENCE [LARGE SCALE GENOMIC DNA]</scope>
    <source>
        <strain evidence="1 2">Davis1</strain>
    </source>
</reference>
<dbReference type="EMBL" id="PEDF01000176">
    <property type="protein sequence ID" value="RFZ34986.1"/>
    <property type="molecule type" value="Genomic_DNA"/>
</dbReference>
<protein>
    <submittedName>
        <fullName evidence="1">Uncharacterized protein</fullName>
    </submittedName>
</protein>
<sequence>MRPVVLDWATYKGWVSFATRWEDVVCVPIAFLYRDKRYGWRFRRKSQMA</sequence>
<evidence type="ECO:0000313" key="1">
    <source>
        <dbReference type="EMBL" id="RFZ34986.1"/>
    </source>
</evidence>
<evidence type="ECO:0000313" key="2">
    <source>
        <dbReference type="Proteomes" id="UP000257451"/>
    </source>
</evidence>
<gene>
    <name evidence="1" type="ORF">DAVIS_04536</name>
</gene>
<dbReference type="Proteomes" id="UP000257451">
    <property type="component" value="Unassembled WGS sequence"/>
</dbReference>